<dbReference type="Gene3D" id="1.20.120.160">
    <property type="entry name" value="HPT domain"/>
    <property type="match status" value="1"/>
</dbReference>
<sequence>MTHALRMPDDHIRLDLDRLGHLIENLGPAEAEALVRRALDRLDSRLTELGQLARSGVRPPELVRLARGLAAIAEQIGMSKLARVARDVSVCAERGDEAALGATLARLQRVGERSRAALLDLAPQAV</sequence>
<dbReference type="InterPro" id="IPR036641">
    <property type="entry name" value="HPT_dom_sf"/>
</dbReference>
<proteinExistence type="predicted"/>
<evidence type="ECO:0000313" key="2">
    <source>
        <dbReference type="Proteomes" id="UP001265259"/>
    </source>
</evidence>
<dbReference type="RefSeq" id="WP_311688432.1">
    <property type="nucleotide sequence ID" value="NZ_JAVRHL010000001.1"/>
</dbReference>
<keyword evidence="2" id="KW-1185">Reference proteome</keyword>
<evidence type="ECO:0000313" key="1">
    <source>
        <dbReference type="EMBL" id="MDT0681057.1"/>
    </source>
</evidence>
<dbReference type="Proteomes" id="UP001265259">
    <property type="component" value="Unassembled WGS sequence"/>
</dbReference>
<name>A0ABU3DD21_9RHOB</name>
<reference evidence="1 2" key="1">
    <citation type="submission" date="2023-09" db="EMBL/GenBank/DDBJ databases">
        <authorList>
            <person name="Rey-Velasco X."/>
        </authorList>
    </citation>
    <scope>NUCLEOTIDE SEQUENCE [LARGE SCALE GENOMIC DNA]</scope>
    <source>
        <strain evidence="1 2">F158</strain>
    </source>
</reference>
<dbReference type="SUPFAM" id="SSF47226">
    <property type="entry name" value="Histidine-containing phosphotransfer domain, HPT domain"/>
    <property type="match status" value="1"/>
</dbReference>
<protein>
    <recommendedName>
        <fullName evidence="3">HPt domain-containing protein</fullName>
    </recommendedName>
</protein>
<gene>
    <name evidence="1" type="ORF">RM543_00040</name>
</gene>
<comment type="caution">
    <text evidence="1">The sequence shown here is derived from an EMBL/GenBank/DDBJ whole genome shotgun (WGS) entry which is preliminary data.</text>
</comment>
<organism evidence="1 2">
    <name type="scientific">Tropicimonas omnivorans</name>
    <dbReference type="NCBI Taxonomy" id="3075590"/>
    <lineage>
        <taxon>Bacteria</taxon>
        <taxon>Pseudomonadati</taxon>
        <taxon>Pseudomonadota</taxon>
        <taxon>Alphaproteobacteria</taxon>
        <taxon>Rhodobacterales</taxon>
        <taxon>Roseobacteraceae</taxon>
        <taxon>Tropicimonas</taxon>
    </lineage>
</organism>
<accession>A0ABU3DD21</accession>
<evidence type="ECO:0008006" key="3">
    <source>
        <dbReference type="Google" id="ProtNLM"/>
    </source>
</evidence>
<dbReference type="EMBL" id="JAVRHL010000001">
    <property type="protein sequence ID" value="MDT0681057.1"/>
    <property type="molecule type" value="Genomic_DNA"/>
</dbReference>